<dbReference type="EMBL" id="AY722918">
    <property type="protein sequence ID" value="AAU85904.1"/>
    <property type="molecule type" value="Genomic_DNA"/>
</dbReference>
<organism evidence="1">
    <name type="scientific">Borrelia garinii subsp. bavariensis (strain ATCC BAA-2496 / DSM 23469 / PBi)</name>
    <name type="common">Borreliella bavariensis</name>
    <dbReference type="NCBI Taxonomy" id="290434"/>
    <lineage>
        <taxon>Bacteria</taxon>
        <taxon>Pseudomonadati</taxon>
        <taxon>Spirochaetota</taxon>
        <taxon>Spirochaetia</taxon>
        <taxon>Spirochaetales</taxon>
        <taxon>Borreliaceae</taxon>
        <taxon>Borreliella</taxon>
    </lineage>
</organism>
<sequence>MRLILKSRLNKFKMKQKKRKPIKDLLKIKLIKLWINIH</sequence>
<gene>
    <name evidence="1" type="ordered locus">BGP054</name>
</gene>
<proteinExistence type="predicted"/>
<accession>A0A7I6GX97</accession>
<evidence type="ECO:0000313" key="2">
    <source>
        <dbReference type="Proteomes" id="UP000002276"/>
    </source>
</evidence>
<reference evidence="1" key="1">
    <citation type="journal article" date="2004" name="Nucleic Acids Res.">
        <title>Comparative analysis of the Borrelia garinii genome.</title>
        <authorList>
            <person name="Glockner G."/>
            <person name="Lehmann R."/>
            <person name="Romualdi A."/>
            <person name="Pradella S."/>
            <person name="Schulte-Spechtel U."/>
            <person name="Schilhabel M."/>
            <person name="Wilske B."/>
            <person name="Suhnel J."/>
            <person name="Platzer M."/>
        </authorList>
    </citation>
    <scope>NUCLEOTIDE SEQUENCE [LARGE SCALE GENOMIC DNA]</scope>
    <source>
        <strain>ATCC BAA-2496 / DSM 23469 / PBi</strain>
        <strain evidence="1">PBi</strain>
        <plasmid>4</plasmid>
    </source>
</reference>
<name>A0A7I6GX97_BORGP</name>
<evidence type="ECO:0000313" key="1">
    <source>
        <dbReference type="EMBL" id="AAU85904.1"/>
    </source>
</evidence>
<geneLocation type="plasmid" evidence="2">
    <name>4</name>
</geneLocation>
<reference evidence="1" key="2">
    <citation type="submission" date="2004-09" db="EMBL/GenBank/DDBJ databases">
        <authorList>
            <person name="Gloeckner G."/>
            <person name="Schilhabel M."/>
            <person name="Lehmann R."/>
            <person name="Platzer M."/>
        </authorList>
    </citation>
    <scope>NUCLEOTIDE SEQUENCE</scope>
    <source>
        <strain evidence="1">PBi</strain>
    </source>
</reference>
<protein>
    <submittedName>
        <fullName evidence="1">Uncharacterized protein</fullName>
    </submittedName>
</protein>
<dbReference type="AlphaFoldDB" id="A0A7I6GX97"/>